<dbReference type="InterPro" id="IPR020846">
    <property type="entry name" value="MFS_dom"/>
</dbReference>
<name>A0A7W9WSV3_9BURK</name>
<keyword evidence="3 6" id="KW-0812">Transmembrane</keyword>
<feature type="transmembrane region" description="Helical" evidence="6">
    <location>
        <begin position="279"/>
        <end position="298"/>
    </location>
</feature>
<keyword evidence="2" id="KW-1003">Cell membrane</keyword>
<dbReference type="AlphaFoldDB" id="A0A7W9WSV3"/>
<accession>A0A7W9WSV3</accession>
<feature type="transmembrane region" description="Helical" evidence="6">
    <location>
        <begin position="110"/>
        <end position="132"/>
    </location>
</feature>
<dbReference type="InterPro" id="IPR050189">
    <property type="entry name" value="MFS_Efflux_Transporters"/>
</dbReference>
<comment type="subcellular location">
    <subcellularLocation>
        <location evidence="1">Cell membrane</location>
        <topology evidence="1">Multi-pass membrane protein</topology>
    </subcellularLocation>
</comment>
<dbReference type="InterPro" id="IPR005829">
    <property type="entry name" value="Sugar_transporter_CS"/>
</dbReference>
<dbReference type="InterPro" id="IPR036259">
    <property type="entry name" value="MFS_trans_sf"/>
</dbReference>
<dbReference type="CDD" id="cd17473">
    <property type="entry name" value="MFS_arabinose_efflux_permease_like"/>
    <property type="match status" value="1"/>
</dbReference>
<proteinExistence type="predicted"/>
<dbReference type="PANTHER" id="PTHR43124">
    <property type="entry name" value="PURINE EFFLUX PUMP PBUE"/>
    <property type="match status" value="1"/>
</dbReference>
<keyword evidence="4 6" id="KW-1133">Transmembrane helix</keyword>
<evidence type="ECO:0000256" key="2">
    <source>
        <dbReference type="ARBA" id="ARBA00022475"/>
    </source>
</evidence>
<evidence type="ECO:0000259" key="7">
    <source>
        <dbReference type="PROSITE" id="PS50850"/>
    </source>
</evidence>
<feature type="transmembrane region" description="Helical" evidence="6">
    <location>
        <begin position="54"/>
        <end position="74"/>
    </location>
</feature>
<dbReference type="PANTHER" id="PTHR43124:SF3">
    <property type="entry name" value="CHLORAMPHENICOL EFFLUX PUMP RV0191"/>
    <property type="match status" value="1"/>
</dbReference>
<evidence type="ECO:0000256" key="6">
    <source>
        <dbReference type="SAM" id="Phobius"/>
    </source>
</evidence>
<evidence type="ECO:0000256" key="3">
    <source>
        <dbReference type="ARBA" id="ARBA00022692"/>
    </source>
</evidence>
<evidence type="ECO:0000256" key="5">
    <source>
        <dbReference type="ARBA" id="ARBA00023136"/>
    </source>
</evidence>
<dbReference type="Gene3D" id="1.20.1250.20">
    <property type="entry name" value="MFS general substrate transporter like domains"/>
    <property type="match status" value="1"/>
</dbReference>
<feature type="transmembrane region" description="Helical" evidence="6">
    <location>
        <begin position="86"/>
        <end position="104"/>
    </location>
</feature>
<keyword evidence="5 6" id="KW-0472">Membrane</keyword>
<organism evidence="8 9">
    <name type="scientific">Paraburkholderia bannensis</name>
    <dbReference type="NCBI Taxonomy" id="765414"/>
    <lineage>
        <taxon>Bacteria</taxon>
        <taxon>Pseudomonadati</taxon>
        <taxon>Pseudomonadota</taxon>
        <taxon>Betaproteobacteria</taxon>
        <taxon>Burkholderiales</taxon>
        <taxon>Burkholderiaceae</taxon>
        <taxon>Paraburkholderia</taxon>
    </lineage>
</organism>
<comment type="caution">
    <text evidence="8">The sequence shown here is derived from an EMBL/GenBank/DDBJ whole genome shotgun (WGS) entry which is preliminary data.</text>
</comment>
<evidence type="ECO:0000256" key="4">
    <source>
        <dbReference type="ARBA" id="ARBA00022989"/>
    </source>
</evidence>
<feature type="transmembrane region" description="Helical" evidence="6">
    <location>
        <begin position="173"/>
        <end position="193"/>
    </location>
</feature>
<feature type="transmembrane region" description="Helical" evidence="6">
    <location>
        <begin position="304"/>
        <end position="326"/>
    </location>
</feature>
<reference evidence="8 9" key="1">
    <citation type="submission" date="2020-08" db="EMBL/GenBank/DDBJ databases">
        <title>Above-ground endophytic microbial communities from plants in different locations in the United States.</title>
        <authorList>
            <person name="Frank C."/>
        </authorList>
    </citation>
    <scope>NUCLEOTIDE SEQUENCE [LARGE SCALE GENOMIC DNA]</scope>
    <source>
        <strain evidence="8 9">WP4_2_2</strain>
    </source>
</reference>
<dbReference type="EMBL" id="JACHBW010000006">
    <property type="protein sequence ID" value="MBB6102626.1"/>
    <property type="molecule type" value="Genomic_DNA"/>
</dbReference>
<feature type="transmembrane region" description="Helical" evidence="6">
    <location>
        <begin position="213"/>
        <end position="234"/>
    </location>
</feature>
<dbReference type="GO" id="GO:0005886">
    <property type="term" value="C:plasma membrane"/>
    <property type="evidence" value="ECO:0007669"/>
    <property type="project" value="UniProtKB-SubCell"/>
</dbReference>
<gene>
    <name evidence="8" type="ORF">F4827_002478</name>
</gene>
<dbReference type="Proteomes" id="UP000571554">
    <property type="component" value="Unassembled WGS sequence"/>
</dbReference>
<feature type="domain" description="Major facilitator superfamily (MFS) profile" evidence="7">
    <location>
        <begin position="17"/>
        <end position="393"/>
    </location>
</feature>
<dbReference type="RefSeq" id="WP_183724182.1">
    <property type="nucleotide sequence ID" value="NZ_JACHBW010000006.1"/>
</dbReference>
<dbReference type="PROSITE" id="PS50850">
    <property type="entry name" value="MFS"/>
    <property type="match status" value="1"/>
</dbReference>
<dbReference type="GO" id="GO:0022857">
    <property type="term" value="F:transmembrane transporter activity"/>
    <property type="evidence" value="ECO:0007669"/>
    <property type="project" value="InterPro"/>
</dbReference>
<feature type="transmembrane region" description="Helical" evidence="6">
    <location>
        <begin position="144"/>
        <end position="167"/>
    </location>
</feature>
<evidence type="ECO:0000313" key="8">
    <source>
        <dbReference type="EMBL" id="MBB6102626.1"/>
    </source>
</evidence>
<sequence>MTIRTERRTERQAGAAQGLVLSVASTMSVMGAVVMAPLLPSLHAEFAATPGVDFLVPMALTAPSLCVALLAPVIGVAADRIGRRRAYLVALLLYVLFGTAPLYLQTLPQIVLSRVGVGFAEAVIMVCSTTLLGDYFTGPERVKWLSAQSGIASVSGIAFIMLGGVLGRDNWRIPFAMYALSLVLFAFTLLLTWEPAQRARQAVQSPRFPWSNLLGNGVLTVIGSLLFYLIPVQMGAVLAGHGVNSPATIGILISIASILIPIGAFLFRRAALHIRLDAIVCLPFLLMGVGLIALGRTGDATMDVVAASVHQLGGGFVLPVLLTMALQRLPFELRGRGTGIWMCAFFLGQFISAPVAIGAMKAAGSIGVSLGWLGALSLVVCALLVVAAVPRARREGWGVLPNTTPGQ</sequence>
<feature type="transmembrane region" description="Helical" evidence="6">
    <location>
        <begin position="366"/>
        <end position="389"/>
    </location>
</feature>
<protein>
    <submittedName>
        <fullName evidence="8">MFS family permease</fullName>
    </submittedName>
</protein>
<keyword evidence="9" id="KW-1185">Reference proteome</keyword>
<dbReference type="PROSITE" id="PS00216">
    <property type="entry name" value="SUGAR_TRANSPORT_1"/>
    <property type="match status" value="1"/>
</dbReference>
<feature type="transmembrane region" description="Helical" evidence="6">
    <location>
        <begin position="338"/>
        <end position="360"/>
    </location>
</feature>
<evidence type="ECO:0000313" key="9">
    <source>
        <dbReference type="Proteomes" id="UP000571554"/>
    </source>
</evidence>
<feature type="transmembrane region" description="Helical" evidence="6">
    <location>
        <begin position="246"/>
        <end position="267"/>
    </location>
</feature>
<feature type="transmembrane region" description="Helical" evidence="6">
    <location>
        <begin position="20"/>
        <end position="42"/>
    </location>
</feature>
<dbReference type="SUPFAM" id="SSF103473">
    <property type="entry name" value="MFS general substrate transporter"/>
    <property type="match status" value="1"/>
</dbReference>
<evidence type="ECO:0000256" key="1">
    <source>
        <dbReference type="ARBA" id="ARBA00004651"/>
    </source>
</evidence>
<dbReference type="InterPro" id="IPR011701">
    <property type="entry name" value="MFS"/>
</dbReference>
<dbReference type="Pfam" id="PF07690">
    <property type="entry name" value="MFS_1"/>
    <property type="match status" value="1"/>
</dbReference>